<evidence type="ECO:0000256" key="1">
    <source>
        <dbReference type="ARBA" id="ARBA00034127"/>
    </source>
</evidence>
<dbReference type="GO" id="GO:0005634">
    <property type="term" value="C:nucleus"/>
    <property type="evidence" value="ECO:0000318"/>
    <property type="project" value="GO_Central"/>
</dbReference>
<comment type="similarity">
    <text evidence="1">Belongs to the TMA16 family.</text>
</comment>
<dbReference type="eggNOG" id="ENOG502RIE9">
    <property type="taxonomic scope" value="Eukaryota"/>
</dbReference>
<evidence type="ECO:0000313" key="3">
    <source>
        <dbReference type="Proteomes" id="UP000001064"/>
    </source>
</evidence>
<dbReference type="InParanoid" id="F1A046"/>
<dbReference type="GeneID" id="10510514"/>
<keyword evidence="3" id="KW-1185">Reference proteome</keyword>
<dbReference type="Gene3D" id="1.20.1440.170">
    <property type="entry name" value="Translation machinery-associated protein 16-like"/>
    <property type="match status" value="1"/>
</dbReference>
<dbReference type="KEGG" id="dpp:DICPUDRAFT_41438"/>
<dbReference type="EMBL" id="GL871329">
    <property type="protein sequence ID" value="EGC30435.1"/>
    <property type="molecule type" value="Genomic_DNA"/>
</dbReference>
<dbReference type="Proteomes" id="UP000001064">
    <property type="component" value="Unassembled WGS sequence"/>
</dbReference>
<accession>F1A046</accession>
<dbReference type="RefSeq" id="XP_003293035.1">
    <property type="nucleotide sequence ID" value="XM_003292987.1"/>
</dbReference>
<gene>
    <name evidence="2" type="ORF">DICPUDRAFT_41438</name>
</gene>
<dbReference type="VEuPathDB" id="AmoebaDB:DICPUDRAFT_41438"/>
<dbReference type="FunCoup" id="F1A046">
    <property type="interactions" value="76"/>
</dbReference>
<reference evidence="3" key="1">
    <citation type="journal article" date="2011" name="Genome Biol.">
        <title>Comparative genomics of the social amoebae Dictyostelium discoideum and Dictyostelium purpureum.</title>
        <authorList>
            <consortium name="US DOE Joint Genome Institute (JGI-PGF)"/>
            <person name="Sucgang R."/>
            <person name="Kuo A."/>
            <person name="Tian X."/>
            <person name="Salerno W."/>
            <person name="Parikh A."/>
            <person name="Feasley C.L."/>
            <person name="Dalin E."/>
            <person name="Tu H."/>
            <person name="Huang E."/>
            <person name="Barry K."/>
            <person name="Lindquist E."/>
            <person name="Shapiro H."/>
            <person name="Bruce D."/>
            <person name="Schmutz J."/>
            <person name="Salamov A."/>
            <person name="Fey P."/>
            <person name="Gaudet P."/>
            <person name="Anjard C."/>
            <person name="Babu M.M."/>
            <person name="Basu S."/>
            <person name="Bushmanova Y."/>
            <person name="van der Wel H."/>
            <person name="Katoh-Kurasawa M."/>
            <person name="Dinh C."/>
            <person name="Coutinho P.M."/>
            <person name="Saito T."/>
            <person name="Elias M."/>
            <person name="Schaap P."/>
            <person name="Kay R.R."/>
            <person name="Henrissat B."/>
            <person name="Eichinger L."/>
            <person name="Rivero F."/>
            <person name="Putnam N.H."/>
            <person name="West C.M."/>
            <person name="Loomis W.F."/>
            <person name="Chisholm R.L."/>
            <person name="Shaulsky G."/>
            <person name="Strassmann J.E."/>
            <person name="Queller D.C."/>
            <person name="Kuspa A."/>
            <person name="Grigoriev I.V."/>
        </authorList>
    </citation>
    <scope>NUCLEOTIDE SEQUENCE [LARGE SCALE GENOMIC DNA]</scope>
    <source>
        <strain evidence="3">QSDP1</strain>
    </source>
</reference>
<protein>
    <recommendedName>
        <fullName evidence="4">Translation machinery-associated protein 16</fullName>
    </recommendedName>
</protein>
<dbReference type="PANTHER" id="PTHR13349:SF2">
    <property type="entry name" value="TRANSLATION MACHINERY-ASSOCIATED PROTEIN 16"/>
    <property type="match status" value="1"/>
</dbReference>
<evidence type="ECO:0008006" key="4">
    <source>
        <dbReference type="Google" id="ProtNLM"/>
    </source>
</evidence>
<name>F1A046_DICPU</name>
<dbReference type="AlphaFoldDB" id="F1A046"/>
<sequence length="160" mass="18352">MSKGKEQKKAPAKVQKVLHPLSRKAKKITIDNVRDIKKDLNKSQKDKENNKLKKKILFFKDKITQTPNKKNFSLIEISQMIDEYLIGAKPNASGTAGDLLKNSYENDVKAFKTGDGYLCPDLTTNSNVKYIAEWDGDNKYLTQIQMKKFKYIENTDSKMD</sequence>
<dbReference type="InterPro" id="IPR021346">
    <property type="entry name" value="Tma16"/>
</dbReference>
<dbReference type="OMA" id="WIIKANN"/>
<dbReference type="OrthoDB" id="270284at2759"/>
<dbReference type="STRING" id="5786.F1A046"/>
<evidence type="ECO:0000313" key="2">
    <source>
        <dbReference type="EMBL" id="EGC30435.1"/>
    </source>
</evidence>
<proteinExistence type="inferred from homology"/>
<organism evidence="2 3">
    <name type="scientific">Dictyostelium purpureum</name>
    <name type="common">Slime mold</name>
    <dbReference type="NCBI Taxonomy" id="5786"/>
    <lineage>
        <taxon>Eukaryota</taxon>
        <taxon>Amoebozoa</taxon>
        <taxon>Evosea</taxon>
        <taxon>Eumycetozoa</taxon>
        <taxon>Dictyostelia</taxon>
        <taxon>Dictyosteliales</taxon>
        <taxon>Dictyosteliaceae</taxon>
        <taxon>Dictyostelium</taxon>
    </lineage>
</organism>
<dbReference type="Pfam" id="PF11176">
    <property type="entry name" value="Tma16"/>
    <property type="match status" value="2"/>
</dbReference>
<dbReference type="InterPro" id="IPR038356">
    <property type="entry name" value="Tma16_sf"/>
</dbReference>
<dbReference type="PANTHER" id="PTHR13349">
    <property type="entry name" value="TRANSLATION MACHINERY-ASSOCIATED PROTEIN 16"/>
    <property type="match status" value="1"/>
</dbReference>